<protein>
    <recommendedName>
        <fullName evidence="3">SH3 domain-containing protein</fullName>
    </recommendedName>
</protein>
<proteinExistence type="predicted"/>
<dbReference type="EMBL" id="JAFEMO010000006">
    <property type="protein sequence ID" value="KAH7568529.1"/>
    <property type="molecule type" value="Genomic_DNA"/>
</dbReference>
<sequence length="92" mass="10878">MANSRITRFVMEVAPPQFVSVMRHRSRTAKMLDTISEEERDGMQLSWESIRIILIALSSKYTFWYRIEYEGYEGFAAAGLLKWSSRLVYYIK</sequence>
<accession>A0ABQ8HW93</accession>
<reference evidence="1 2" key="1">
    <citation type="submission" date="2021-02" db="EMBL/GenBank/DDBJ databases">
        <title>Plant Genome Project.</title>
        <authorList>
            <person name="Zhang R.-G."/>
        </authorList>
    </citation>
    <scope>NUCLEOTIDE SEQUENCE [LARGE SCALE GENOMIC DNA]</scope>
    <source>
        <tissue evidence="1">Leaves</tissue>
    </source>
</reference>
<comment type="caution">
    <text evidence="1">The sequence shown here is derived from an EMBL/GenBank/DDBJ whole genome shotgun (WGS) entry which is preliminary data.</text>
</comment>
<evidence type="ECO:0000313" key="1">
    <source>
        <dbReference type="EMBL" id="KAH7568529.1"/>
    </source>
</evidence>
<evidence type="ECO:0008006" key="3">
    <source>
        <dbReference type="Google" id="ProtNLM"/>
    </source>
</evidence>
<evidence type="ECO:0000313" key="2">
    <source>
        <dbReference type="Proteomes" id="UP000827721"/>
    </source>
</evidence>
<organism evidence="1 2">
    <name type="scientific">Xanthoceras sorbifolium</name>
    <dbReference type="NCBI Taxonomy" id="99658"/>
    <lineage>
        <taxon>Eukaryota</taxon>
        <taxon>Viridiplantae</taxon>
        <taxon>Streptophyta</taxon>
        <taxon>Embryophyta</taxon>
        <taxon>Tracheophyta</taxon>
        <taxon>Spermatophyta</taxon>
        <taxon>Magnoliopsida</taxon>
        <taxon>eudicotyledons</taxon>
        <taxon>Gunneridae</taxon>
        <taxon>Pentapetalae</taxon>
        <taxon>rosids</taxon>
        <taxon>malvids</taxon>
        <taxon>Sapindales</taxon>
        <taxon>Sapindaceae</taxon>
        <taxon>Xanthoceroideae</taxon>
        <taxon>Xanthoceras</taxon>
    </lineage>
</organism>
<name>A0ABQ8HW93_9ROSI</name>
<gene>
    <name evidence="1" type="ORF">JRO89_XS06G0011300</name>
</gene>
<dbReference type="PANTHER" id="PTHR35101">
    <property type="entry name" value="OS02G0162600 PROTEIN"/>
    <property type="match status" value="1"/>
</dbReference>
<dbReference type="PANTHER" id="PTHR35101:SF12">
    <property type="entry name" value="OS02G0162600 PROTEIN"/>
    <property type="match status" value="1"/>
</dbReference>
<dbReference type="Proteomes" id="UP000827721">
    <property type="component" value="Unassembled WGS sequence"/>
</dbReference>
<keyword evidence="2" id="KW-1185">Reference proteome</keyword>